<dbReference type="RefSeq" id="WP_190455016.1">
    <property type="nucleotide sequence ID" value="NZ_JAMPLM010000004.1"/>
</dbReference>
<keyword evidence="1" id="KW-0812">Transmembrane</keyword>
<evidence type="ECO:0000313" key="2">
    <source>
        <dbReference type="EMBL" id="MEP1058271.1"/>
    </source>
</evidence>
<sequence>MKTDFDITNNLSLKPVVFRPDFNSQAEVISTNQAWSLFFTAGNEDKALGFNAEAGQFFTNLLLAVGVAGVLWAFLFGNVL</sequence>
<feature type="transmembrane region" description="Helical" evidence="1">
    <location>
        <begin position="57"/>
        <end position="77"/>
    </location>
</feature>
<keyword evidence="1" id="KW-0472">Membrane</keyword>
<proteinExistence type="predicted"/>
<gene>
    <name evidence="2" type="ORF">NDI38_07435</name>
</gene>
<evidence type="ECO:0000256" key="1">
    <source>
        <dbReference type="SAM" id="Phobius"/>
    </source>
</evidence>
<dbReference type="EMBL" id="JAMPLM010000004">
    <property type="protein sequence ID" value="MEP1058271.1"/>
    <property type="molecule type" value="Genomic_DNA"/>
</dbReference>
<comment type="caution">
    <text evidence="2">The sequence shown here is derived from an EMBL/GenBank/DDBJ whole genome shotgun (WGS) entry which is preliminary data.</text>
</comment>
<keyword evidence="3" id="KW-1185">Reference proteome</keyword>
<evidence type="ECO:0008006" key="4">
    <source>
        <dbReference type="Google" id="ProtNLM"/>
    </source>
</evidence>
<accession>A0ABV0KGA3</accession>
<organism evidence="2 3">
    <name type="scientific">Stenomitos frigidus AS-A4</name>
    <dbReference type="NCBI Taxonomy" id="2933935"/>
    <lineage>
        <taxon>Bacteria</taxon>
        <taxon>Bacillati</taxon>
        <taxon>Cyanobacteriota</taxon>
        <taxon>Cyanophyceae</taxon>
        <taxon>Leptolyngbyales</taxon>
        <taxon>Leptolyngbyaceae</taxon>
        <taxon>Stenomitos</taxon>
    </lineage>
</organism>
<dbReference type="Proteomes" id="UP001476950">
    <property type="component" value="Unassembled WGS sequence"/>
</dbReference>
<protein>
    <recommendedName>
        <fullName evidence="4">High light inducible protein</fullName>
    </recommendedName>
</protein>
<evidence type="ECO:0000313" key="3">
    <source>
        <dbReference type="Proteomes" id="UP001476950"/>
    </source>
</evidence>
<reference evidence="2 3" key="1">
    <citation type="submission" date="2022-04" db="EMBL/GenBank/DDBJ databases">
        <title>Positive selection, recombination, and allopatry shape intraspecific diversity of widespread and dominant cyanobacteria.</title>
        <authorList>
            <person name="Wei J."/>
            <person name="Shu W."/>
            <person name="Hu C."/>
        </authorList>
    </citation>
    <scope>NUCLEOTIDE SEQUENCE [LARGE SCALE GENOMIC DNA]</scope>
    <source>
        <strain evidence="2 3">AS-A4</strain>
    </source>
</reference>
<name>A0ABV0KGA3_9CYAN</name>
<keyword evidence="1" id="KW-1133">Transmembrane helix</keyword>